<keyword evidence="3" id="KW-1185">Reference proteome</keyword>
<dbReference type="Gene3D" id="3.30.2130.30">
    <property type="match status" value="1"/>
</dbReference>
<dbReference type="OrthoDB" id="9809404at2"/>
<proteinExistence type="predicted"/>
<dbReference type="PANTHER" id="PTHR14911">
    <property type="entry name" value="THUMP DOMAIN-CONTAINING"/>
    <property type="match status" value="1"/>
</dbReference>
<sequence length="350" mass="38700">MSDLFYAMTMPGLETLAFSEIRATLPESTLVKFMRGIALFQTPELPENLLDLHTTEDVFVALAHIKGLRRGPDALRVLHSATLNADLTDAIASWRRGHHGARPRTWRVVSQMVGSYDFRRVDAGQAVTAALRKSMPHGMRPVEDDADLEVWLWLGGGDVLIGVRLSDATMRHRAYKHQHLPASLRPTAAAAMGWLSQPTPEDIVLDPLCGAGTILIERALLGPVTRELGGDIREQAVNIARRNVRAAEVDVSLKTWDARALPLGASSVTRIITNLPFGKQIGTREDNEALYTALIREFDRVLAPGGLMVSLTSEDRLWDRIIQEHGWKTQKKVVFVVLGQPASIFVSERA</sequence>
<dbReference type="CDD" id="cd02440">
    <property type="entry name" value="AdoMet_MTases"/>
    <property type="match status" value="1"/>
</dbReference>
<name>A0A401ZA11_9CHLR</name>
<accession>A0A401ZA11</accession>
<dbReference type="Gene3D" id="3.40.50.150">
    <property type="entry name" value="Vaccinia Virus protein VP39"/>
    <property type="match status" value="1"/>
</dbReference>
<dbReference type="GO" id="GO:0030488">
    <property type="term" value="P:tRNA methylation"/>
    <property type="evidence" value="ECO:0007669"/>
    <property type="project" value="TreeGrafter"/>
</dbReference>
<dbReference type="InterPro" id="IPR029063">
    <property type="entry name" value="SAM-dependent_MTases_sf"/>
</dbReference>
<feature type="domain" description="Ribosomal RNA large subunit methyltransferase K/L-like methyltransferase" evidence="1">
    <location>
        <begin position="173"/>
        <end position="336"/>
    </location>
</feature>
<keyword evidence="2" id="KW-0808">Transferase</keyword>
<dbReference type="RefSeq" id="WP_160145642.1">
    <property type="nucleotide sequence ID" value="NZ_BIFQ01000001.1"/>
</dbReference>
<keyword evidence="2" id="KW-0489">Methyltransferase</keyword>
<evidence type="ECO:0000259" key="1">
    <source>
        <dbReference type="Pfam" id="PF01170"/>
    </source>
</evidence>
<dbReference type="PANTHER" id="PTHR14911:SF13">
    <property type="entry name" value="TRNA (GUANINE(6)-N2)-METHYLTRANSFERASE THUMP3"/>
    <property type="match status" value="1"/>
</dbReference>
<protein>
    <submittedName>
        <fullName evidence="2">RNA methyltransferase</fullName>
    </submittedName>
</protein>
<evidence type="ECO:0000313" key="3">
    <source>
        <dbReference type="Proteomes" id="UP000287224"/>
    </source>
</evidence>
<dbReference type="SUPFAM" id="SSF53335">
    <property type="entry name" value="S-adenosyl-L-methionine-dependent methyltransferases"/>
    <property type="match status" value="1"/>
</dbReference>
<reference evidence="3" key="1">
    <citation type="submission" date="2018-12" db="EMBL/GenBank/DDBJ databases">
        <title>Tengunoibacter tsumagoiensis gen. nov., sp. nov., Dictyobacter kobayashii sp. nov., D. alpinus sp. nov., and D. joshuensis sp. nov. and description of Dictyobacteraceae fam. nov. within the order Ktedonobacterales isolated from Tengu-no-mugimeshi.</title>
        <authorList>
            <person name="Wang C.M."/>
            <person name="Zheng Y."/>
            <person name="Sakai Y."/>
            <person name="Toyoda A."/>
            <person name="Minakuchi Y."/>
            <person name="Abe K."/>
            <person name="Yokota A."/>
            <person name="Yabe S."/>
        </authorList>
    </citation>
    <scope>NUCLEOTIDE SEQUENCE [LARGE SCALE GENOMIC DNA]</scope>
    <source>
        <strain evidence="3">S-27</strain>
    </source>
</reference>
<dbReference type="EMBL" id="BIFQ01000001">
    <property type="protein sequence ID" value="GCE03679.1"/>
    <property type="molecule type" value="Genomic_DNA"/>
</dbReference>
<comment type="caution">
    <text evidence="2">The sequence shown here is derived from an EMBL/GenBank/DDBJ whole genome shotgun (WGS) entry which is preliminary data.</text>
</comment>
<dbReference type="CDD" id="cd11715">
    <property type="entry name" value="THUMP_AdoMetMT"/>
    <property type="match status" value="1"/>
</dbReference>
<dbReference type="Pfam" id="PF01170">
    <property type="entry name" value="UPF0020"/>
    <property type="match status" value="1"/>
</dbReference>
<gene>
    <name evidence="2" type="ORF">KDAU_10080</name>
</gene>
<dbReference type="GO" id="GO:0016423">
    <property type="term" value="F:tRNA (guanine) methyltransferase activity"/>
    <property type="evidence" value="ECO:0007669"/>
    <property type="project" value="TreeGrafter"/>
</dbReference>
<dbReference type="AlphaFoldDB" id="A0A401ZA11"/>
<dbReference type="Proteomes" id="UP000287224">
    <property type="component" value="Unassembled WGS sequence"/>
</dbReference>
<dbReference type="InterPro" id="IPR000241">
    <property type="entry name" value="RlmKL-like_Mtase"/>
</dbReference>
<organism evidence="2 3">
    <name type="scientific">Dictyobacter aurantiacus</name>
    <dbReference type="NCBI Taxonomy" id="1936993"/>
    <lineage>
        <taxon>Bacteria</taxon>
        <taxon>Bacillati</taxon>
        <taxon>Chloroflexota</taxon>
        <taxon>Ktedonobacteria</taxon>
        <taxon>Ktedonobacterales</taxon>
        <taxon>Dictyobacteraceae</taxon>
        <taxon>Dictyobacter</taxon>
    </lineage>
</organism>
<evidence type="ECO:0000313" key="2">
    <source>
        <dbReference type="EMBL" id="GCE03679.1"/>
    </source>
</evidence>